<protein>
    <recommendedName>
        <fullName evidence="3">Periplasmic binding protein domain-containing protein</fullName>
    </recommendedName>
</protein>
<dbReference type="CDD" id="cd19997">
    <property type="entry name" value="PBP1_ABC_sugar_binding-like"/>
    <property type="match status" value="1"/>
</dbReference>
<evidence type="ECO:0000256" key="1">
    <source>
        <dbReference type="ARBA" id="ARBA00004196"/>
    </source>
</evidence>
<comment type="subcellular location">
    <subcellularLocation>
        <location evidence="1">Cell envelope</location>
    </subcellularLocation>
</comment>
<dbReference type="Proteomes" id="UP000216752">
    <property type="component" value="Chromosome"/>
</dbReference>
<sequence>MKKFLSRFLLVVLAVVGMLTIAACGNSQQATKTAPNAGGKKPVIALSNSFYGNTWRHQMVDAFEAAAKLAKAEGLIADYIILNGDGTQQTQMTQMNDLILKHVDVIAIDSFSPTAMNGAIEKAEKAGIKVLSFDSIATEKDNYKLNFDFPKFGKDMANYAVQQFNGKANVLIVRGVAGSAPDNDMYEGTMEVLKNYPDMKVVGTVYGQCTTSVTNSQISSILPSLPNVDVVILQSGGDDYGAVQAFQTAGKPVPKILANGSAEFVKWWSEENKKNGYTTWGECSTPGIGSAAVWLSVALANGENVPKDMIMPFAEISQKDLEKYQSMQPGTIVSPEYTKDWVYQNLLNKNKVQ</sequence>
<evidence type="ECO:0000313" key="5">
    <source>
        <dbReference type="Proteomes" id="UP000216752"/>
    </source>
</evidence>
<evidence type="ECO:0000313" key="4">
    <source>
        <dbReference type="EMBL" id="XFO64138.1"/>
    </source>
</evidence>
<dbReference type="PROSITE" id="PS51257">
    <property type="entry name" value="PROKAR_LIPOPROTEIN"/>
    <property type="match status" value="1"/>
</dbReference>
<gene>
    <name evidence="4" type="ORF">SPSIL_002280</name>
</gene>
<dbReference type="InterPro" id="IPR025997">
    <property type="entry name" value="SBP_2_dom"/>
</dbReference>
<dbReference type="Gene3D" id="3.40.50.2300">
    <property type="match status" value="2"/>
</dbReference>
<evidence type="ECO:0000259" key="3">
    <source>
        <dbReference type="Pfam" id="PF13407"/>
    </source>
</evidence>
<name>A0ABZ3IFL5_9FIRM</name>
<dbReference type="InterPro" id="IPR050555">
    <property type="entry name" value="Bact_Solute-Bind_Prot2"/>
</dbReference>
<feature type="signal peptide" evidence="2">
    <location>
        <begin position="1"/>
        <end position="22"/>
    </location>
</feature>
<dbReference type="RefSeq" id="WP_094605366.1">
    <property type="nucleotide sequence ID" value="NZ_CP155573.1"/>
</dbReference>
<dbReference type="PANTHER" id="PTHR30036">
    <property type="entry name" value="D-XYLOSE-BINDING PERIPLASMIC PROTEIN"/>
    <property type="match status" value="1"/>
</dbReference>
<dbReference type="EMBL" id="CP155573">
    <property type="protein sequence ID" value="XFO64138.1"/>
    <property type="molecule type" value="Genomic_DNA"/>
</dbReference>
<keyword evidence="2" id="KW-0732">Signal</keyword>
<keyword evidence="5" id="KW-1185">Reference proteome</keyword>
<organism evidence="4 5">
    <name type="scientific">Sporomusa silvacetica DSM 10669</name>
    <dbReference type="NCBI Taxonomy" id="1123289"/>
    <lineage>
        <taxon>Bacteria</taxon>
        <taxon>Bacillati</taxon>
        <taxon>Bacillota</taxon>
        <taxon>Negativicutes</taxon>
        <taxon>Selenomonadales</taxon>
        <taxon>Sporomusaceae</taxon>
        <taxon>Sporomusa</taxon>
    </lineage>
</organism>
<dbReference type="InterPro" id="IPR028082">
    <property type="entry name" value="Peripla_BP_I"/>
</dbReference>
<reference evidence="4" key="1">
    <citation type="submission" date="2024-05" db="EMBL/GenBank/DDBJ databases">
        <title>Isolation and characterization of Sporomusa carbonis sp. nov., a carboxydotrophic hydrogenogen in the genus of Sporomusa isolated from a charcoal burning pile.</title>
        <authorList>
            <person name="Boeer T."/>
            <person name="Rosenbaum F."/>
            <person name="Eysell L."/>
            <person name="Mueller V."/>
            <person name="Daniel R."/>
            <person name="Poehlein A."/>
        </authorList>
    </citation>
    <scope>NUCLEOTIDE SEQUENCE [LARGE SCALE GENOMIC DNA]</scope>
    <source>
        <strain evidence="4">DSM 10669</strain>
    </source>
</reference>
<accession>A0ABZ3IFL5</accession>
<proteinExistence type="predicted"/>
<feature type="chain" id="PRO_5045781854" description="Periplasmic binding protein domain-containing protein" evidence="2">
    <location>
        <begin position="23"/>
        <end position="353"/>
    </location>
</feature>
<dbReference type="Pfam" id="PF13407">
    <property type="entry name" value="Peripla_BP_4"/>
    <property type="match status" value="1"/>
</dbReference>
<feature type="domain" description="Periplasmic binding protein" evidence="3">
    <location>
        <begin position="44"/>
        <end position="303"/>
    </location>
</feature>
<evidence type="ECO:0000256" key="2">
    <source>
        <dbReference type="SAM" id="SignalP"/>
    </source>
</evidence>
<dbReference type="SUPFAM" id="SSF53822">
    <property type="entry name" value="Periplasmic binding protein-like I"/>
    <property type="match status" value="1"/>
</dbReference>